<dbReference type="GO" id="GO:0043590">
    <property type="term" value="C:bacterial nucleoid"/>
    <property type="evidence" value="ECO:0007669"/>
    <property type="project" value="TreeGrafter"/>
</dbReference>
<dbReference type="GO" id="GO:0006302">
    <property type="term" value="P:double-strand break repair"/>
    <property type="evidence" value="ECO:0007669"/>
    <property type="project" value="TreeGrafter"/>
</dbReference>
<evidence type="ECO:0000313" key="1">
    <source>
        <dbReference type="EMBL" id="KDN26121.1"/>
    </source>
</evidence>
<dbReference type="OrthoDB" id="9804792at2"/>
<name>A0A066UFE0_9GAMM</name>
<reference evidence="1 2" key="1">
    <citation type="journal article" date="2014" name="Genome Announc.">
        <title>Draft Genome Sequence of Moraxella bovoculi Strain 237T (ATCC BAA-1259T) Isolated from a Calf with Infectious Bovine Keratoconjunctivitis.</title>
        <authorList>
            <person name="Calcutt M.J."/>
            <person name="Foecking M.F."/>
            <person name="Martin N.T."/>
            <person name="Mhlanga-Mutangadura T."/>
            <person name="Reilly T.J."/>
        </authorList>
    </citation>
    <scope>NUCLEOTIDE SEQUENCE [LARGE SCALE GENOMIC DNA]</scope>
    <source>
        <strain evidence="1 2">237</strain>
    </source>
</reference>
<dbReference type="eggNOG" id="COG1381">
    <property type="taxonomic scope" value="Bacteria"/>
</dbReference>
<keyword evidence="2" id="KW-1185">Reference proteome</keyword>
<dbReference type="PANTHER" id="PTHR33991">
    <property type="entry name" value="DNA REPAIR PROTEIN RECO"/>
    <property type="match status" value="1"/>
</dbReference>
<dbReference type="Gene3D" id="1.20.1440.120">
    <property type="entry name" value="Recombination protein O, C-terminal domain"/>
    <property type="match status" value="1"/>
</dbReference>
<organism evidence="1 2">
    <name type="scientific">Moraxella bovoculi 237</name>
    <dbReference type="NCBI Taxonomy" id="743974"/>
    <lineage>
        <taxon>Bacteria</taxon>
        <taxon>Pseudomonadati</taxon>
        <taxon>Pseudomonadota</taxon>
        <taxon>Gammaproteobacteria</taxon>
        <taxon>Moraxellales</taxon>
        <taxon>Moraxellaceae</taxon>
        <taxon>Moraxella</taxon>
    </lineage>
</organism>
<dbReference type="AlphaFoldDB" id="A0A066UFE0"/>
<evidence type="ECO:0000313" key="2">
    <source>
        <dbReference type="Proteomes" id="UP000035860"/>
    </source>
</evidence>
<protein>
    <submittedName>
        <fullName evidence="1">DNA replication and repair protein RecO</fullName>
    </submittedName>
</protein>
<dbReference type="Pfam" id="PF02565">
    <property type="entry name" value="RecO_C"/>
    <property type="match status" value="1"/>
</dbReference>
<dbReference type="RefSeq" id="WP_036361888.1">
    <property type="nucleotide sequence ID" value="NZ_AOMT01000004.1"/>
</dbReference>
<dbReference type="EMBL" id="AOMT01000004">
    <property type="protein sequence ID" value="KDN26121.1"/>
    <property type="molecule type" value="Genomic_DNA"/>
</dbReference>
<dbReference type="InterPro" id="IPR042242">
    <property type="entry name" value="RecO_C"/>
</dbReference>
<dbReference type="PANTHER" id="PTHR33991:SF1">
    <property type="entry name" value="DNA REPAIR PROTEIN RECO"/>
    <property type="match status" value="1"/>
</dbReference>
<gene>
    <name evidence="1" type="ORF">MBO_00450</name>
</gene>
<dbReference type="InterPro" id="IPR003717">
    <property type="entry name" value="RecO"/>
</dbReference>
<sequence length="252" mass="28780">MRQQPLTGYILHARAYQEKRAIYQFFSSEFGVVSGVGTRGMPSFVPVTLFATGKNALKSFTQIQPSPEVSLTPIMGQTQYALLYMNEVLSRLLVPESPCEVLWQVYHDEIMQLRKLGMIEACDSLSDLKQALRRFERALFDELGVSLDFECDGLGESIDTDGYYRFVPEVGFVTIGSTLINEANDEGKKLSRVSYLGSDLLEMARAQSNQDLYVKHLQSFSQLQRDVMDYLLEYKPLHSRNLWRQSLQYQSV</sequence>
<accession>A0A066UFE0</accession>
<dbReference type="GO" id="GO:0006310">
    <property type="term" value="P:DNA recombination"/>
    <property type="evidence" value="ECO:0007669"/>
    <property type="project" value="InterPro"/>
</dbReference>
<proteinExistence type="predicted"/>
<comment type="caution">
    <text evidence="1">The sequence shown here is derived from an EMBL/GenBank/DDBJ whole genome shotgun (WGS) entry which is preliminary data.</text>
</comment>
<dbReference type="Proteomes" id="UP000035860">
    <property type="component" value="Unassembled WGS sequence"/>
</dbReference>